<accession>A0A8J8BEB5</accession>
<reference evidence="12" key="1">
    <citation type="submission" date="2021-04" db="EMBL/GenBank/DDBJ databases">
        <title>Genome based classification of Actinospica acidithermotolerans sp. nov., an actinobacterium isolated from an Indonesian hot spring.</title>
        <authorList>
            <person name="Kusuma A.B."/>
            <person name="Putra K.E."/>
            <person name="Nafisah S."/>
            <person name="Loh J."/>
            <person name="Nouioui I."/>
            <person name="Goodfellow M."/>
        </authorList>
    </citation>
    <scope>NUCLEOTIDE SEQUENCE</scope>
    <source>
        <strain evidence="12">DSM 45618</strain>
    </source>
</reference>
<dbReference type="PROSITE" id="PS50110">
    <property type="entry name" value="RESPONSE_REGULATORY"/>
    <property type="match status" value="1"/>
</dbReference>
<name>A0A8J8BEB5_9ACTN</name>
<dbReference type="InterPro" id="IPR036097">
    <property type="entry name" value="HisK_dim/P_sf"/>
</dbReference>
<dbReference type="SUPFAM" id="SSF81606">
    <property type="entry name" value="PP2C-like"/>
    <property type="match status" value="1"/>
</dbReference>
<feature type="coiled-coil region" evidence="9">
    <location>
        <begin position="734"/>
        <end position="761"/>
    </location>
</feature>
<dbReference type="SMART" id="SM00387">
    <property type="entry name" value="HATPase_c"/>
    <property type="match status" value="1"/>
</dbReference>
<dbReference type="InterPro" id="IPR005467">
    <property type="entry name" value="His_kinase_dom"/>
</dbReference>
<dbReference type="CDD" id="cd00082">
    <property type="entry name" value="HisKA"/>
    <property type="match status" value="1"/>
</dbReference>
<dbReference type="GO" id="GO:0000155">
    <property type="term" value="F:phosphorelay sensor kinase activity"/>
    <property type="evidence" value="ECO:0007669"/>
    <property type="project" value="InterPro"/>
</dbReference>
<sequence>MADATGAYSPGKHGLPADLAAAVALGGEMSERFAAYDWSRHPLGEPGTWPAEWRSVVAAALTSRFPIVLWLGPELYLVYNDAYMPLLDQRHPAALGSSGRRVWAEIWDQIGPMLSGVMTTGRATWSDDLMLPLVTGGSPRERYFTFTYSPIIAADGSTTGIFCAVTETTQRVLSERRLQLLTETAAQLFHTRTVSDAVHAVVQVCDGRHPDLPFLAVYTDCDGEAASLAAASAPVLGRLPTRLAALLPGGASPDFGRPLVLDVREHLPTLAADIDAGGAHHALLLRLAGALPDSGAGALLLGLNPHRPLDEQYEGFCRLLADQVSAAFASVGSFELERRRADALAQLDRAKTLFLTNVSHEFRTPLTLLLGPLQDAIAAEDDPARRERLEMAQRNAGRLLRLVNSLLEFARTEAGRSDPRPVRVDLGALTAQLASSFAELCQRAGIELVLDCARTPAEVDPQMWETVVLNLLSNAVKFTVAGSITVRVAPGDGSAQVTVSDTGCGIPATDLEHLFERFYQARNPRARSMEGSGIGLSLVRSLVDLHGGTVEVDSEVERGTQVRITLPARTEAGHEAPRLGPGTLSSDGSAYLAEAMQWLETVPDPGPRSAAPPAIAPPRPLVMVVDDNADMRRHLERVCSPRWDVVLAGDGESALGLIRRRRPDLVITDVMMPKLDGLGLVAAIRADPQLASLPVVMLSARAGVEAAGAGLSAGADDYLPKPFSSADLVNRVAARLEADARERERREREQAEARWAAALAESAAALSSATSPAQLLSALLAGVAGVGASAAALGVLDAESGNVTISMEGDVPPALRERYHVVPVGAPVPLAHVIRSAQPMIIPDNHDLAAEFATVVEYAETAARAALVFPLRDRVGAVIAAISLWWPEPRTFQPHEMQLVEQASVAAGQALERIHAAEREHRIATGFQEHQLDLDRRSPAAVLGAVYQPAAEMMRVGGDWYLAAPLPEPHRLAVSVGDAVGHGLPAATVMSRLRSAAAAATLAEPAPGFVLDLLERYAGTVAGADCTTVAYAVVDTAAGVIDYACAGHPYPLLVTESGQGRYLTGGRRPPLTIGGDQPRPAGRADLPAGSLLLLYTDGLIERPGESLDAGFARLLEAATRLRHQPVDAMCSQLLEAMAPAGGYRDDVAMLALRPVGVTPVSFVATLPASLNALPGLRGRLRAWLEGLCLEGTLGHDVLLAACEAVANAVKHGSRFDPRQCVSIEAFAAPDVVSVSVGDAGWWTGDTALGGLAPRSTGLTLIHGLSSDVEIARSARGTRVTMHHGRAAVREAFSAAGARG</sequence>
<dbReference type="SMART" id="SM00331">
    <property type="entry name" value="PP2C_SIG"/>
    <property type="match status" value="1"/>
</dbReference>
<dbReference type="Gene3D" id="3.30.450.40">
    <property type="match status" value="1"/>
</dbReference>
<dbReference type="Pfam" id="PF02518">
    <property type="entry name" value="HATPase_c"/>
    <property type="match status" value="1"/>
</dbReference>
<evidence type="ECO:0000313" key="13">
    <source>
        <dbReference type="Proteomes" id="UP000677913"/>
    </source>
</evidence>
<dbReference type="Gene3D" id="3.30.450.20">
    <property type="entry name" value="PAS domain"/>
    <property type="match status" value="1"/>
</dbReference>
<evidence type="ECO:0000256" key="6">
    <source>
        <dbReference type="ARBA" id="ARBA00022777"/>
    </source>
</evidence>
<dbReference type="SMART" id="SM00388">
    <property type="entry name" value="HisKA"/>
    <property type="match status" value="1"/>
</dbReference>
<dbReference type="InterPro" id="IPR001789">
    <property type="entry name" value="Sig_transdc_resp-reg_receiver"/>
</dbReference>
<dbReference type="Gene3D" id="1.10.287.130">
    <property type="match status" value="1"/>
</dbReference>
<dbReference type="PRINTS" id="PR00344">
    <property type="entry name" value="BCTRLSENSOR"/>
</dbReference>
<dbReference type="SUPFAM" id="SSF55874">
    <property type="entry name" value="ATPase domain of HSP90 chaperone/DNA topoisomerase II/histidine kinase"/>
    <property type="match status" value="2"/>
</dbReference>
<evidence type="ECO:0000256" key="2">
    <source>
        <dbReference type="ARBA" id="ARBA00004236"/>
    </source>
</evidence>
<feature type="domain" description="Histidine kinase" evidence="10">
    <location>
        <begin position="357"/>
        <end position="570"/>
    </location>
</feature>
<evidence type="ECO:0000256" key="3">
    <source>
        <dbReference type="ARBA" id="ARBA00012438"/>
    </source>
</evidence>
<keyword evidence="5" id="KW-0808">Transferase</keyword>
<dbReference type="CDD" id="cd00156">
    <property type="entry name" value="REC"/>
    <property type="match status" value="1"/>
</dbReference>
<dbReference type="SMART" id="SM00065">
    <property type="entry name" value="GAF"/>
    <property type="match status" value="1"/>
</dbReference>
<dbReference type="Pfam" id="PF00512">
    <property type="entry name" value="HisKA"/>
    <property type="match status" value="1"/>
</dbReference>
<dbReference type="FunFam" id="3.30.565.10:FF:000006">
    <property type="entry name" value="Sensor histidine kinase WalK"/>
    <property type="match status" value="1"/>
</dbReference>
<keyword evidence="13" id="KW-1185">Reference proteome</keyword>
<dbReference type="SUPFAM" id="SSF55781">
    <property type="entry name" value="GAF domain-like"/>
    <property type="match status" value="1"/>
</dbReference>
<keyword evidence="4 8" id="KW-0597">Phosphoprotein</keyword>
<evidence type="ECO:0000256" key="1">
    <source>
        <dbReference type="ARBA" id="ARBA00000085"/>
    </source>
</evidence>
<dbReference type="EC" id="2.7.13.3" evidence="3"/>
<dbReference type="FunFam" id="1.10.287.130:FF:000045">
    <property type="entry name" value="Two-component system sensor histidine kinase/response regulator"/>
    <property type="match status" value="1"/>
</dbReference>
<dbReference type="RefSeq" id="WP_211469709.1">
    <property type="nucleotide sequence ID" value="NZ_JAGSXH010000079.1"/>
</dbReference>
<dbReference type="CDD" id="cd16936">
    <property type="entry name" value="HATPase_RsbW-like"/>
    <property type="match status" value="1"/>
</dbReference>
<evidence type="ECO:0000313" key="12">
    <source>
        <dbReference type="EMBL" id="MBS2965350.1"/>
    </source>
</evidence>
<dbReference type="InterPro" id="IPR004358">
    <property type="entry name" value="Sig_transdc_His_kin-like_C"/>
</dbReference>
<dbReference type="PANTHER" id="PTHR43547">
    <property type="entry name" value="TWO-COMPONENT HISTIDINE KINASE"/>
    <property type="match status" value="1"/>
</dbReference>
<dbReference type="InterPro" id="IPR036890">
    <property type="entry name" value="HATPase_C_sf"/>
</dbReference>
<comment type="catalytic activity">
    <reaction evidence="1">
        <text>ATP + protein L-histidine = ADP + protein N-phospho-L-histidine.</text>
        <dbReference type="EC" id="2.7.13.3"/>
    </reaction>
</comment>
<dbReference type="Pfam" id="PF07228">
    <property type="entry name" value="SpoIIE"/>
    <property type="match status" value="1"/>
</dbReference>
<evidence type="ECO:0000256" key="4">
    <source>
        <dbReference type="ARBA" id="ARBA00022553"/>
    </source>
</evidence>
<dbReference type="Pfam" id="PF13185">
    <property type="entry name" value="GAF_2"/>
    <property type="match status" value="1"/>
</dbReference>
<dbReference type="Pfam" id="PF00072">
    <property type="entry name" value="Response_reg"/>
    <property type="match status" value="1"/>
</dbReference>
<evidence type="ECO:0000256" key="7">
    <source>
        <dbReference type="ARBA" id="ARBA00023012"/>
    </source>
</evidence>
<dbReference type="EMBL" id="JAGSXH010000079">
    <property type="protein sequence ID" value="MBS2965350.1"/>
    <property type="molecule type" value="Genomic_DNA"/>
</dbReference>
<protein>
    <recommendedName>
        <fullName evidence="3">histidine kinase</fullName>
        <ecNumber evidence="3">2.7.13.3</ecNumber>
    </recommendedName>
</protein>
<dbReference type="Proteomes" id="UP000677913">
    <property type="component" value="Unassembled WGS sequence"/>
</dbReference>
<dbReference type="InterPro" id="IPR003018">
    <property type="entry name" value="GAF"/>
</dbReference>
<feature type="domain" description="Response regulatory" evidence="11">
    <location>
        <begin position="621"/>
        <end position="736"/>
    </location>
</feature>
<feature type="modified residue" description="4-aspartylphosphate" evidence="8">
    <location>
        <position position="669"/>
    </location>
</feature>
<evidence type="ECO:0000259" key="11">
    <source>
        <dbReference type="PROSITE" id="PS50110"/>
    </source>
</evidence>
<keyword evidence="6" id="KW-0418">Kinase</keyword>
<dbReference type="InterPro" id="IPR003661">
    <property type="entry name" value="HisK_dim/P_dom"/>
</dbReference>
<keyword evidence="7" id="KW-0902">Two-component regulatory system</keyword>
<comment type="subcellular location">
    <subcellularLocation>
        <location evidence="2">Cell membrane</location>
    </subcellularLocation>
</comment>
<dbReference type="PANTHER" id="PTHR43547:SF2">
    <property type="entry name" value="HYBRID SIGNAL TRANSDUCTION HISTIDINE KINASE C"/>
    <property type="match status" value="1"/>
</dbReference>
<dbReference type="PROSITE" id="PS50109">
    <property type="entry name" value="HIS_KIN"/>
    <property type="match status" value="1"/>
</dbReference>
<organism evidence="12 13">
    <name type="scientific">Actinocrinis puniceicyclus</name>
    <dbReference type="NCBI Taxonomy" id="977794"/>
    <lineage>
        <taxon>Bacteria</taxon>
        <taxon>Bacillati</taxon>
        <taxon>Actinomycetota</taxon>
        <taxon>Actinomycetes</taxon>
        <taxon>Catenulisporales</taxon>
        <taxon>Actinospicaceae</taxon>
        <taxon>Actinocrinis</taxon>
    </lineage>
</organism>
<evidence type="ECO:0000256" key="5">
    <source>
        <dbReference type="ARBA" id="ARBA00022679"/>
    </source>
</evidence>
<keyword evidence="9" id="KW-0175">Coiled coil</keyword>
<dbReference type="InterPro" id="IPR036457">
    <property type="entry name" value="PPM-type-like_dom_sf"/>
</dbReference>
<dbReference type="InterPro" id="IPR011006">
    <property type="entry name" value="CheY-like_superfamily"/>
</dbReference>
<dbReference type="SUPFAM" id="SSF52172">
    <property type="entry name" value="CheY-like"/>
    <property type="match status" value="1"/>
</dbReference>
<comment type="caution">
    <text evidence="12">The sequence shown here is derived from an EMBL/GenBank/DDBJ whole genome shotgun (WGS) entry which is preliminary data.</text>
</comment>
<evidence type="ECO:0000256" key="9">
    <source>
        <dbReference type="SAM" id="Coils"/>
    </source>
</evidence>
<dbReference type="CDD" id="cd00075">
    <property type="entry name" value="HATPase"/>
    <property type="match status" value="1"/>
</dbReference>
<gene>
    <name evidence="12" type="ORF">KGA66_20030</name>
</gene>
<evidence type="ECO:0000259" key="10">
    <source>
        <dbReference type="PROSITE" id="PS50109"/>
    </source>
</evidence>
<dbReference type="SMART" id="SM00448">
    <property type="entry name" value="REC"/>
    <property type="match status" value="1"/>
</dbReference>
<proteinExistence type="predicted"/>
<dbReference type="Gene3D" id="3.30.565.10">
    <property type="entry name" value="Histidine kinase-like ATPase, C-terminal domain"/>
    <property type="match status" value="2"/>
</dbReference>
<dbReference type="InterPro" id="IPR029016">
    <property type="entry name" value="GAF-like_dom_sf"/>
</dbReference>
<dbReference type="InterPro" id="IPR001932">
    <property type="entry name" value="PPM-type_phosphatase-like_dom"/>
</dbReference>
<evidence type="ECO:0000256" key="8">
    <source>
        <dbReference type="PROSITE-ProRule" id="PRU00169"/>
    </source>
</evidence>
<dbReference type="GO" id="GO:0005886">
    <property type="term" value="C:plasma membrane"/>
    <property type="evidence" value="ECO:0007669"/>
    <property type="project" value="UniProtKB-SubCell"/>
</dbReference>
<dbReference type="Gene3D" id="3.40.50.2300">
    <property type="match status" value="1"/>
</dbReference>
<dbReference type="Pfam" id="PF13581">
    <property type="entry name" value="HATPase_c_2"/>
    <property type="match status" value="1"/>
</dbReference>
<dbReference type="SUPFAM" id="SSF47384">
    <property type="entry name" value="Homodimeric domain of signal transducing histidine kinase"/>
    <property type="match status" value="1"/>
</dbReference>
<dbReference type="Gene3D" id="3.60.40.10">
    <property type="entry name" value="PPM-type phosphatase domain"/>
    <property type="match status" value="1"/>
</dbReference>
<dbReference type="InterPro" id="IPR003594">
    <property type="entry name" value="HATPase_dom"/>
</dbReference>